<accession>A0A5A7QM98</accession>
<dbReference type="AlphaFoldDB" id="A0A5A7QM98"/>
<sequence>MSYWRLDAAEKKEDLNFSLVRFQRSWGKADHLIHKLKGFLVTYILDTKYRHLTERGDDASSYLGIDRGECLFKKSLTFLARSTSRNSPPASYSCTEELFTALGILSLGHEAAKA</sequence>
<protein>
    <submittedName>
        <fullName evidence="1">Terpene synthase-like sequence-1,8-cineole</fullName>
    </submittedName>
</protein>
<name>A0A5A7QM98_STRAF</name>
<keyword evidence="2" id="KW-1185">Reference proteome</keyword>
<reference evidence="2" key="1">
    <citation type="journal article" date="2019" name="Curr. Biol.">
        <title>Genome Sequence of Striga asiatica Provides Insight into the Evolution of Plant Parasitism.</title>
        <authorList>
            <person name="Yoshida S."/>
            <person name="Kim S."/>
            <person name="Wafula E.K."/>
            <person name="Tanskanen J."/>
            <person name="Kim Y.M."/>
            <person name="Honaas L."/>
            <person name="Yang Z."/>
            <person name="Spallek T."/>
            <person name="Conn C.E."/>
            <person name="Ichihashi Y."/>
            <person name="Cheong K."/>
            <person name="Cui S."/>
            <person name="Der J.P."/>
            <person name="Gundlach H."/>
            <person name="Jiao Y."/>
            <person name="Hori C."/>
            <person name="Ishida J.K."/>
            <person name="Kasahara H."/>
            <person name="Kiba T."/>
            <person name="Kim M.S."/>
            <person name="Koo N."/>
            <person name="Laohavisit A."/>
            <person name="Lee Y.H."/>
            <person name="Lumba S."/>
            <person name="McCourt P."/>
            <person name="Mortimer J.C."/>
            <person name="Mutuku J.M."/>
            <person name="Nomura T."/>
            <person name="Sasaki-Sekimoto Y."/>
            <person name="Seto Y."/>
            <person name="Wang Y."/>
            <person name="Wakatake T."/>
            <person name="Sakakibara H."/>
            <person name="Demura T."/>
            <person name="Yamaguchi S."/>
            <person name="Yoneyama K."/>
            <person name="Manabe R.I."/>
            <person name="Nelson D.C."/>
            <person name="Schulman A.H."/>
            <person name="Timko M.P."/>
            <person name="dePamphilis C.W."/>
            <person name="Choi D."/>
            <person name="Shirasu K."/>
        </authorList>
    </citation>
    <scope>NUCLEOTIDE SEQUENCE [LARGE SCALE GENOMIC DNA]</scope>
    <source>
        <strain evidence="2">cv. UVA1</strain>
    </source>
</reference>
<evidence type="ECO:0000313" key="2">
    <source>
        <dbReference type="Proteomes" id="UP000325081"/>
    </source>
</evidence>
<gene>
    <name evidence="1" type="ORF">STAS_23193</name>
</gene>
<dbReference type="Proteomes" id="UP000325081">
    <property type="component" value="Unassembled WGS sequence"/>
</dbReference>
<evidence type="ECO:0000313" key="1">
    <source>
        <dbReference type="EMBL" id="GER46126.1"/>
    </source>
</evidence>
<dbReference type="EMBL" id="BKCP01007405">
    <property type="protein sequence ID" value="GER46126.1"/>
    <property type="molecule type" value="Genomic_DNA"/>
</dbReference>
<organism evidence="1 2">
    <name type="scientific">Striga asiatica</name>
    <name type="common">Asiatic witchweed</name>
    <name type="synonym">Buchnera asiatica</name>
    <dbReference type="NCBI Taxonomy" id="4170"/>
    <lineage>
        <taxon>Eukaryota</taxon>
        <taxon>Viridiplantae</taxon>
        <taxon>Streptophyta</taxon>
        <taxon>Embryophyta</taxon>
        <taxon>Tracheophyta</taxon>
        <taxon>Spermatophyta</taxon>
        <taxon>Magnoliopsida</taxon>
        <taxon>eudicotyledons</taxon>
        <taxon>Gunneridae</taxon>
        <taxon>Pentapetalae</taxon>
        <taxon>asterids</taxon>
        <taxon>lamiids</taxon>
        <taxon>Lamiales</taxon>
        <taxon>Orobanchaceae</taxon>
        <taxon>Buchnereae</taxon>
        <taxon>Striga</taxon>
    </lineage>
</organism>
<proteinExistence type="predicted"/>
<comment type="caution">
    <text evidence="1">The sequence shown here is derived from an EMBL/GenBank/DDBJ whole genome shotgun (WGS) entry which is preliminary data.</text>
</comment>